<protein>
    <submittedName>
        <fullName evidence="4">N-ethylammeline chlorohydrolase</fullName>
    </submittedName>
</protein>
<dbReference type="EMBL" id="QVXO01000010">
    <property type="protein sequence ID" value="RPJ92099.1"/>
    <property type="molecule type" value="Genomic_DNA"/>
</dbReference>
<feature type="domain" description="Amidohydrolase-related" evidence="3">
    <location>
        <begin position="64"/>
        <end position="432"/>
    </location>
</feature>
<sequence length="484" mass="52694">MSASNQSRITHFKNLSTLVAWDAELGSHVYIENADLVMRGNTIIHAGSGYAGPADEVVSGSGLMAMPGLVNVHTHPSSEPGNRGLLEELGSDKLGQSSLYEYMPVFRMGIETAPYANQVAVSEMLLSGVTTFVDMSLPRPGWADVVAATGIRGVLGPMFRSAAWRTTDGHSVEYTWDEDGAEKSFEAALAVADSAINHPSGRLSAMLCPSQVDTCSPGLLKQAQQAARRLGVPMQIHAAQSVVEFSEMTRRHGRTPIEWLDDQGLLNSDLIIGHGIFLNDHRTLYWPHADDFGLLQRSGAHVAHCPTVFVRRGIALSFLGRYLRAGINVGIGTDTFPHNMLDEMRLACYVARLQAGNFRAASTQEVFNAATVNGARMLGRDDIGRLAVGAKADFSLVDLSHPYMRPCREPLRSLIYSAGDRAIRDVYVDGEQLVRNGELLTIDIENAMQQVERAQAQTIATVAQRDYAGRSIDDMSPRVFPSRA</sequence>
<dbReference type="Proteomes" id="UP000285324">
    <property type="component" value="Unassembled WGS sequence"/>
</dbReference>
<dbReference type="InterPro" id="IPR050287">
    <property type="entry name" value="MTA/SAH_deaminase"/>
</dbReference>
<dbReference type="Gene3D" id="2.30.40.10">
    <property type="entry name" value="Urease, subunit C, domain 1"/>
    <property type="match status" value="1"/>
</dbReference>
<dbReference type="Pfam" id="PF01979">
    <property type="entry name" value="Amidohydro_1"/>
    <property type="match status" value="1"/>
</dbReference>
<comment type="similarity">
    <text evidence="1">Belongs to the metallo-dependent hydrolases superfamily. ATZ/TRZ family.</text>
</comment>
<dbReference type="SUPFAM" id="SSF51556">
    <property type="entry name" value="Metallo-dependent hydrolases"/>
    <property type="match status" value="1"/>
</dbReference>
<dbReference type="InterPro" id="IPR011059">
    <property type="entry name" value="Metal-dep_hydrolase_composite"/>
</dbReference>
<gene>
    <name evidence="4" type="ORF">DY367_09045</name>
</gene>
<keyword evidence="2 4" id="KW-0378">Hydrolase</keyword>
<reference evidence="4 5" key="1">
    <citation type="submission" date="2018-08" db="EMBL/GenBank/DDBJ databases">
        <title>Achromobacter xylosoxidans Genome sequencing and assembly.</title>
        <authorList>
            <person name="Wang R."/>
            <person name="Rensing C."/>
            <person name="Li Y."/>
        </authorList>
    </citation>
    <scope>NUCLEOTIDE SEQUENCE [LARGE SCALE GENOMIC DNA]</scope>
    <source>
        <strain evidence="4 5">GD003A</strain>
    </source>
</reference>
<comment type="caution">
    <text evidence="4">The sequence shown here is derived from an EMBL/GenBank/DDBJ whole genome shotgun (WGS) entry which is preliminary data.</text>
</comment>
<dbReference type="OrthoDB" id="9807210at2"/>
<evidence type="ECO:0000313" key="5">
    <source>
        <dbReference type="Proteomes" id="UP000285324"/>
    </source>
</evidence>
<dbReference type="PANTHER" id="PTHR43794:SF11">
    <property type="entry name" value="AMIDOHYDROLASE-RELATED DOMAIN-CONTAINING PROTEIN"/>
    <property type="match status" value="1"/>
</dbReference>
<dbReference type="InterPro" id="IPR006680">
    <property type="entry name" value="Amidohydro-rel"/>
</dbReference>
<name>A0A424WFU7_ALCXX</name>
<dbReference type="InterPro" id="IPR032466">
    <property type="entry name" value="Metal_Hydrolase"/>
</dbReference>
<proteinExistence type="inferred from homology"/>
<evidence type="ECO:0000256" key="2">
    <source>
        <dbReference type="ARBA" id="ARBA00022801"/>
    </source>
</evidence>
<dbReference type="RefSeq" id="WP_118932307.1">
    <property type="nucleotide sequence ID" value="NZ_CP061008.1"/>
</dbReference>
<organism evidence="4 5">
    <name type="scientific">Alcaligenes xylosoxydans xylosoxydans</name>
    <name type="common">Achromobacter xylosoxidans</name>
    <dbReference type="NCBI Taxonomy" id="85698"/>
    <lineage>
        <taxon>Bacteria</taxon>
        <taxon>Pseudomonadati</taxon>
        <taxon>Pseudomonadota</taxon>
        <taxon>Betaproteobacteria</taxon>
        <taxon>Burkholderiales</taxon>
        <taxon>Alcaligenaceae</taxon>
        <taxon>Achromobacter</taxon>
    </lineage>
</organism>
<evidence type="ECO:0000313" key="4">
    <source>
        <dbReference type="EMBL" id="RPJ92099.1"/>
    </source>
</evidence>
<evidence type="ECO:0000259" key="3">
    <source>
        <dbReference type="Pfam" id="PF01979"/>
    </source>
</evidence>
<dbReference type="GO" id="GO:0016810">
    <property type="term" value="F:hydrolase activity, acting on carbon-nitrogen (but not peptide) bonds"/>
    <property type="evidence" value="ECO:0007669"/>
    <property type="project" value="InterPro"/>
</dbReference>
<dbReference type="AlphaFoldDB" id="A0A424WFU7"/>
<dbReference type="PANTHER" id="PTHR43794">
    <property type="entry name" value="AMINOHYDROLASE SSNA-RELATED"/>
    <property type="match status" value="1"/>
</dbReference>
<accession>A0A424WFU7</accession>
<dbReference type="SUPFAM" id="SSF51338">
    <property type="entry name" value="Composite domain of metallo-dependent hydrolases"/>
    <property type="match status" value="1"/>
</dbReference>
<evidence type="ECO:0000256" key="1">
    <source>
        <dbReference type="ARBA" id="ARBA00006745"/>
    </source>
</evidence>
<dbReference type="Gene3D" id="3.20.20.140">
    <property type="entry name" value="Metal-dependent hydrolases"/>
    <property type="match status" value="1"/>
</dbReference>